<reference evidence="6" key="1">
    <citation type="submission" date="2023-05" db="EMBL/GenBank/DDBJ databases">
        <authorList>
            <person name="Zhang X."/>
        </authorList>
    </citation>
    <scope>NUCLEOTIDE SEQUENCE</scope>
    <source>
        <strain evidence="6">YF14B1</strain>
    </source>
</reference>
<accession>A0AAE3QRV7</accession>
<evidence type="ECO:0000259" key="5">
    <source>
        <dbReference type="PROSITE" id="PS50977"/>
    </source>
</evidence>
<gene>
    <name evidence="6" type="ORF">QNI16_17440</name>
</gene>
<evidence type="ECO:0000313" key="6">
    <source>
        <dbReference type="EMBL" id="MDJ1482293.1"/>
    </source>
</evidence>
<keyword evidence="3" id="KW-0804">Transcription</keyword>
<feature type="domain" description="HTH tetR-type" evidence="5">
    <location>
        <begin position="12"/>
        <end position="72"/>
    </location>
</feature>
<dbReference type="InterPro" id="IPR036271">
    <property type="entry name" value="Tet_transcr_reg_TetR-rel_C_sf"/>
</dbReference>
<keyword evidence="1" id="KW-0805">Transcription regulation</keyword>
<dbReference type="GO" id="GO:0003677">
    <property type="term" value="F:DNA binding"/>
    <property type="evidence" value="ECO:0007669"/>
    <property type="project" value="UniProtKB-UniRule"/>
</dbReference>
<dbReference type="RefSeq" id="WP_313981214.1">
    <property type="nucleotide sequence ID" value="NZ_JASJOS010000007.1"/>
</dbReference>
<evidence type="ECO:0000313" key="7">
    <source>
        <dbReference type="Proteomes" id="UP001241110"/>
    </source>
</evidence>
<comment type="caution">
    <text evidence="6">The sequence shown here is derived from an EMBL/GenBank/DDBJ whole genome shotgun (WGS) entry which is preliminary data.</text>
</comment>
<evidence type="ECO:0000256" key="4">
    <source>
        <dbReference type="PROSITE-ProRule" id="PRU00335"/>
    </source>
</evidence>
<dbReference type="AlphaFoldDB" id="A0AAE3QRV7"/>
<dbReference type="Proteomes" id="UP001241110">
    <property type="component" value="Unassembled WGS sequence"/>
</dbReference>
<dbReference type="PROSITE" id="PS50977">
    <property type="entry name" value="HTH_TETR_2"/>
    <property type="match status" value="1"/>
</dbReference>
<dbReference type="InterPro" id="IPR025996">
    <property type="entry name" value="MT1864/Rv1816-like_C"/>
</dbReference>
<evidence type="ECO:0000256" key="3">
    <source>
        <dbReference type="ARBA" id="ARBA00023163"/>
    </source>
</evidence>
<dbReference type="Pfam" id="PF00440">
    <property type="entry name" value="TetR_N"/>
    <property type="match status" value="1"/>
</dbReference>
<dbReference type="Gene3D" id="1.10.357.10">
    <property type="entry name" value="Tetracycline Repressor, domain 2"/>
    <property type="match status" value="1"/>
</dbReference>
<dbReference type="Pfam" id="PF13305">
    <property type="entry name" value="TetR_C_33"/>
    <property type="match status" value="1"/>
</dbReference>
<dbReference type="InterPro" id="IPR001647">
    <property type="entry name" value="HTH_TetR"/>
</dbReference>
<sequence length="201" mass="23788">MGISERKEREKQEMKSLILETATQMFLEHGFEKTSLRNIAEKIEYSPATIYLYYKDKNQLFYDVHEKGFELLAEKMTPLMQIENPLERLYKMGEIYLDFAFHNPEYYDLMFIMTAPMEALHDDNWDCGFANYEMLRQTIAECMEKGLIKKADLEVTTVSVFSFVHGLVSLAIRQRFKMYPEETLPELFRQSIDNILNLMKA</sequence>
<protein>
    <submittedName>
        <fullName evidence="6">TetR/AcrR family transcriptional regulator</fullName>
    </submittedName>
</protein>
<dbReference type="SUPFAM" id="SSF48498">
    <property type="entry name" value="Tetracyclin repressor-like, C-terminal domain"/>
    <property type="match status" value="1"/>
</dbReference>
<evidence type="ECO:0000256" key="1">
    <source>
        <dbReference type="ARBA" id="ARBA00023015"/>
    </source>
</evidence>
<feature type="DNA-binding region" description="H-T-H motif" evidence="4">
    <location>
        <begin position="35"/>
        <end position="54"/>
    </location>
</feature>
<evidence type="ECO:0000256" key="2">
    <source>
        <dbReference type="ARBA" id="ARBA00023125"/>
    </source>
</evidence>
<organism evidence="6 7">
    <name type="scientific">Xanthocytophaga flava</name>
    <dbReference type="NCBI Taxonomy" id="3048013"/>
    <lineage>
        <taxon>Bacteria</taxon>
        <taxon>Pseudomonadati</taxon>
        <taxon>Bacteroidota</taxon>
        <taxon>Cytophagia</taxon>
        <taxon>Cytophagales</taxon>
        <taxon>Rhodocytophagaceae</taxon>
        <taxon>Xanthocytophaga</taxon>
    </lineage>
</organism>
<dbReference type="InterPro" id="IPR009057">
    <property type="entry name" value="Homeodomain-like_sf"/>
</dbReference>
<dbReference type="PRINTS" id="PR00455">
    <property type="entry name" value="HTHTETR"/>
</dbReference>
<dbReference type="SUPFAM" id="SSF46689">
    <property type="entry name" value="Homeodomain-like"/>
    <property type="match status" value="1"/>
</dbReference>
<dbReference type="EMBL" id="JASJOS010000007">
    <property type="protein sequence ID" value="MDJ1482293.1"/>
    <property type="molecule type" value="Genomic_DNA"/>
</dbReference>
<keyword evidence="2 4" id="KW-0238">DNA-binding</keyword>
<dbReference type="InterPro" id="IPR050624">
    <property type="entry name" value="HTH-type_Tx_Regulator"/>
</dbReference>
<dbReference type="PANTHER" id="PTHR43479">
    <property type="entry name" value="ACREF/ENVCD OPERON REPRESSOR-RELATED"/>
    <property type="match status" value="1"/>
</dbReference>
<name>A0AAE3QRV7_9BACT</name>
<dbReference type="PANTHER" id="PTHR43479:SF11">
    <property type="entry name" value="ACREF_ENVCD OPERON REPRESSOR-RELATED"/>
    <property type="match status" value="1"/>
</dbReference>
<proteinExistence type="predicted"/>